<evidence type="ECO:0000256" key="3">
    <source>
        <dbReference type="ARBA" id="ARBA00023274"/>
    </source>
</evidence>
<dbReference type="EMBL" id="JAGFMF010012281">
    <property type="protein sequence ID" value="KAG8504864.1"/>
    <property type="molecule type" value="Genomic_DNA"/>
</dbReference>
<reference evidence="4" key="1">
    <citation type="journal article" date="2021" name="Evol. Appl.">
        <title>The genome of the Pyrenean desman and the effects of bottlenecks and inbreeding on the genomic landscape of an endangered species.</title>
        <authorList>
            <person name="Escoda L."/>
            <person name="Castresana J."/>
        </authorList>
    </citation>
    <scope>NUCLEOTIDE SEQUENCE</scope>
    <source>
        <strain evidence="4">IBE-C5619</strain>
    </source>
</reference>
<dbReference type="AlphaFoldDB" id="A0A8J6DDM1"/>
<dbReference type="Gene3D" id="3.30.70.330">
    <property type="match status" value="1"/>
</dbReference>
<gene>
    <name evidence="4" type="ORF">J0S82_008386</name>
</gene>
<dbReference type="GO" id="GO:0006412">
    <property type="term" value="P:translation"/>
    <property type="evidence" value="ECO:0007669"/>
    <property type="project" value="InterPro"/>
</dbReference>
<keyword evidence="2 4" id="KW-0689">Ribosomal protein</keyword>
<keyword evidence="5" id="KW-1185">Reference proteome</keyword>
<comment type="similarity">
    <text evidence="1">Belongs to the universal ribosomal protein uL23 family.</text>
</comment>
<evidence type="ECO:0000313" key="4">
    <source>
        <dbReference type="EMBL" id="KAG8504864.1"/>
    </source>
</evidence>
<organism evidence="4 5">
    <name type="scientific">Galemys pyrenaicus</name>
    <name type="common">Iberian desman</name>
    <name type="synonym">Pyrenean desman</name>
    <dbReference type="NCBI Taxonomy" id="202257"/>
    <lineage>
        <taxon>Eukaryota</taxon>
        <taxon>Metazoa</taxon>
        <taxon>Chordata</taxon>
        <taxon>Craniata</taxon>
        <taxon>Vertebrata</taxon>
        <taxon>Euteleostomi</taxon>
        <taxon>Mammalia</taxon>
        <taxon>Eutheria</taxon>
        <taxon>Laurasiatheria</taxon>
        <taxon>Eulipotyphla</taxon>
        <taxon>Talpidae</taxon>
        <taxon>Galemys</taxon>
    </lineage>
</organism>
<dbReference type="InterPro" id="IPR013025">
    <property type="entry name" value="Ribosomal_uL23-like"/>
</dbReference>
<dbReference type="InterPro" id="IPR012678">
    <property type="entry name" value="Ribosomal_uL23/eL15/eS24_sf"/>
</dbReference>
<keyword evidence="3" id="KW-0687">Ribonucleoprotein</keyword>
<evidence type="ECO:0000256" key="1">
    <source>
        <dbReference type="ARBA" id="ARBA00006700"/>
    </source>
</evidence>
<name>A0A8J6DDM1_GALPY</name>
<dbReference type="PANTHER" id="PTHR11620">
    <property type="entry name" value="60S RIBOSOMAL PROTEIN L23A"/>
    <property type="match status" value="1"/>
</dbReference>
<dbReference type="SUPFAM" id="SSF54189">
    <property type="entry name" value="Ribosomal proteins S24e, L23 and L15e"/>
    <property type="match status" value="1"/>
</dbReference>
<dbReference type="Pfam" id="PF00276">
    <property type="entry name" value="Ribosomal_L23"/>
    <property type="match status" value="1"/>
</dbReference>
<proteinExistence type="inferred from homology"/>
<dbReference type="Proteomes" id="UP000700334">
    <property type="component" value="Unassembled WGS sequence"/>
</dbReference>
<protein>
    <submittedName>
        <fullName evidence="4">60S ribosomal protein L23a</fullName>
    </submittedName>
</protein>
<accession>A0A8J6DDM1</accession>
<dbReference type="GO" id="GO:0044391">
    <property type="term" value="C:ribosomal subunit"/>
    <property type="evidence" value="ECO:0007669"/>
    <property type="project" value="UniProtKB-ARBA"/>
</dbReference>
<evidence type="ECO:0000313" key="5">
    <source>
        <dbReference type="Proteomes" id="UP000700334"/>
    </source>
</evidence>
<dbReference type="OrthoDB" id="1267328at2759"/>
<evidence type="ECO:0000256" key="2">
    <source>
        <dbReference type="ARBA" id="ARBA00022980"/>
    </source>
</evidence>
<dbReference type="GO" id="GO:0003735">
    <property type="term" value="F:structural constituent of ribosome"/>
    <property type="evidence" value="ECO:0007669"/>
    <property type="project" value="InterPro"/>
</dbReference>
<comment type="caution">
    <text evidence="4">The sequence shown here is derived from an EMBL/GenBank/DDBJ whole genome shotgun (WGS) entry which is preliminary data.</text>
</comment>
<sequence length="105" mass="11975">MAGEEEVRLGEGSHALRTAFTFHPQTHSWATAPTSRSFHFFLKPPGSSRQPWCHEENTLVFIVNVKVSKHQIKQAMKKLYDIDVAKVNTLTRPDGEKRQVFLVSL</sequence>
<dbReference type="InterPro" id="IPR012677">
    <property type="entry name" value="Nucleotide-bd_a/b_plait_sf"/>
</dbReference>